<evidence type="ECO:0000313" key="2">
    <source>
        <dbReference type="EMBL" id="PYC75809.1"/>
    </source>
</evidence>
<proteinExistence type="predicted"/>
<sequence length="92" mass="10301">MPRTTPPPTPYRPQLGELVSDLANNGVHGIYMGTLDERAYLRPAGGGVEWETDPRQLQRLPGERQLERVSRRSLPRDEACVQLPESSGTTHH</sequence>
<dbReference type="Proteomes" id="UP000248039">
    <property type="component" value="Unassembled WGS sequence"/>
</dbReference>
<comment type="caution">
    <text evidence="2">The sequence shown here is derived from an EMBL/GenBank/DDBJ whole genome shotgun (WGS) entry which is preliminary data.</text>
</comment>
<dbReference type="OrthoDB" id="3855669at2"/>
<feature type="region of interest" description="Disordered" evidence="1">
    <location>
        <begin position="48"/>
        <end position="92"/>
    </location>
</feature>
<name>A0A2V4P120_9ACTN</name>
<dbReference type="EMBL" id="PYBW01000087">
    <property type="protein sequence ID" value="PYC75809.1"/>
    <property type="molecule type" value="Genomic_DNA"/>
</dbReference>
<feature type="compositionally biased region" description="Basic and acidic residues" evidence="1">
    <location>
        <begin position="52"/>
        <end position="79"/>
    </location>
</feature>
<dbReference type="RefSeq" id="WP_110671854.1">
    <property type="nucleotide sequence ID" value="NZ_PYBW01000087.1"/>
</dbReference>
<evidence type="ECO:0000256" key="1">
    <source>
        <dbReference type="SAM" id="MobiDB-lite"/>
    </source>
</evidence>
<accession>A0A2V4P120</accession>
<reference evidence="2 3" key="1">
    <citation type="submission" date="2018-03" db="EMBL/GenBank/DDBJ databases">
        <title>Bioinformatic expansion and discovery of thiopeptide antibiotics.</title>
        <authorList>
            <person name="Schwalen C.J."/>
            <person name="Hudson G.A."/>
            <person name="Mitchell D.A."/>
        </authorList>
    </citation>
    <scope>NUCLEOTIDE SEQUENCE [LARGE SCALE GENOMIC DNA]</scope>
    <source>
        <strain evidence="2 3">ATCC 21389</strain>
    </source>
</reference>
<organism evidence="2 3">
    <name type="scientific">Streptomyces tateyamensis</name>
    <dbReference type="NCBI Taxonomy" id="565073"/>
    <lineage>
        <taxon>Bacteria</taxon>
        <taxon>Bacillati</taxon>
        <taxon>Actinomycetota</taxon>
        <taxon>Actinomycetes</taxon>
        <taxon>Kitasatosporales</taxon>
        <taxon>Streptomycetaceae</taxon>
        <taxon>Streptomyces</taxon>
    </lineage>
</organism>
<evidence type="ECO:0000313" key="3">
    <source>
        <dbReference type="Proteomes" id="UP000248039"/>
    </source>
</evidence>
<protein>
    <submittedName>
        <fullName evidence="2">Uncharacterized protein</fullName>
    </submittedName>
</protein>
<dbReference type="AlphaFoldDB" id="A0A2V4P120"/>
<gene>
    <name evidence="2" type="ORF">C7C46_23295</name>
</gene>
<keyword evidence="3" id="KW-1185">Reference proteome</keyword>